<evidence type="ECO:0000313" key="1">
    <source>
        <dbReference type="EMBL" id="TVU33920.1"/>
    </source>
</evidence>
<proteinExistence type="predicted"/>
<dbReference type="AlphaFoldDB" id="A0A5J9VGA8"/>
<dbReference type="EMBL" id="RWGY01000009">
    <property type="protein sequence ID" value="TVU33920.1"/>
    <property type="molecule type" value="Genomic_DNA"/>
</dbReference>
<keyword evidence="2" id="KW-1185">Reference proteome</keyword>
<dbReference type="Gramene" id="TVU33920">
    <property type="protein sequence ID" value="TVU33920"/>
    <property type="gene ID" value="EJB05_15736"/>
</dbReference>
<organism evidence="1 2">
    <name type="scientific">Eragrostis curvula</name>
    <name type="common">weeping love grass</name>
    <dbReference type="NCBI Taxonomy" id="38414"/>
    <lineage>
        <taxon>Eukaryota</taxon>
        <taxon>Viridiplantae</taxon>
        <taxon>Streptophyta</taxon>
        <taxon>Embryophyta</taxon>
        <taxon>Tracheophyta</taxon>
        <taxon>Spermatophyta</taxon>
        <taxon>Magnoliopsida</taxon>
        <taxon>Liliopsida</taxon>
        <taxon>Poales</taxon>
        <taxon>Poaceae</taxon>
        <taxon>PACMAD clade</taxon>
        <taxon>Chloridoideae</taxon>
        <taxon>Eragrostideae</taxon>
        <taxon>Eragrostidinae</taxon>
        <taxon>Eragrostis</taxon>
    </lineage>
</organism>
<dbReference type="Proteomes" id="UP000324897">
    <property type="component" value="Unassembled WGS sequence"/>
</dbReference>
<comment type="caution">
    <text evidence="1">The sequence shown here is derived from an EMBL/GenBank/DDBJ whole genome shotgun (WGS) entry which is preliminary data.</text>
</comment>
<sequence>MVAGTLRVDRLTGYDTLGYGRTSSASMLKILFSIAIHCDILKEELCHQNPSILTSAYFVLLKVLISDCTEFREKLEVNLYEDECSATVATISFIERKFRLTIIDLNYEKLLIEEEEAILRKSKRRRQY</sequence>
<evidence type="ECO:0000313" key="2">
    <source>
        <dbReference type="Proteomes" id="UP000324897"/>
    </source>
</evidence>
<protein>
    <submittedName>
        <fullName evidence="1">Uncharacterized protein</fullName>
    </submittedName>
</protein>
<gene>
    <name evidence="1" type="ORF">EJB05_15736</name>
</gene>
<reference evidence="1 2" key="1">
    <citation type="journal article" date="2019" name="Sci. Rep.">
        <title>A high-quality genome of Eragrostis curvula grass provides insights into Poaceae evolution and supports new strategies to enhance forage quality.</title>
        <authorList>
            <person name="Carballo J."/>
            <person name="Santos B.A.C.M."/>
            <person name="Zappacosta D."/>
            <person name="Garbus I."/>
            <person name="Selva J.P."/>
            <person name="Gallo C.A."/>
            <person name="Diaz A."/>
            <person name="Albertini E."/>
            <person name="Caccamo M."/>
            <person name="Echenique V."/>
        </authorList>
    </citation>
    <scope>NUCLEOTIDE SEQUENCE [LARGE SCALE GENOMIC DNA]</scope>
    <source>
        <strain evidence="2">cv. Victoria</strain>
        <tissue evidence="1">Leaf</tissue>
    </source>
</reference>
<accession>A0A5J9VGA8</accession>
<name>A0A5J9VGA8_9POAL</name>